<evidence type="ECO:0000313" key="2">
    <source>
        <dbReference type="Proteomes" id="UP001240171"/>
    </source>
</evidence>
<proteinExistence type="predicted"/>
<organism evidence="1 2">
    <name type="scientific">Paenibacillus lacisoli</name>
    <dbReference type="NCBI Taxonomy" id="3064525"/>
    <lineage>
        <taxon>Bacteria</taxon>
        <taxon>Bacillati</taxon>
        <taxon>Bacillota</taxon>
        <taxon>Bacilli</taxon>
        <taxon>Bacillales</taxon>
        <taxon>Paenibacillaceae</taxon>
        <taxon>Paenibacillus</taxon>
    </lineage>
</organism>
<evidence type="ECO:0008006" key="3">
    <source>
        <dbReference type="Google" id="ProtNLM"/>
    </source>
</evidence>
<gene>
    <name evidence="1" type="ORF">Q5741_19895</name>
</gene>
<reference evidence="1 2" key="1">
    <citation type="submission" date="2023-07" db="EMBL/GenBank/DDBJ databases">
        <title>Paenibacillus sp. JX-17 nov. isolated from soil.</title>
        <authorList>
            <person name="Wan Y."/>
            <person name="Liu B."/>
        </authorList>
    </citation>
    <scope>NUCLEOTIDE SEQUENCE [LARGE SCALE GENOMIC DNA]</scope>
    <source>
        <strain evidence="1 2">JX-17</strain>
    </source>
</reference>
<comment type="caution">
    <text evidence="1">The sequence shown here is derived from an EMBL/GenBank/DDBJ whole genome shotgun (WGS) entry which is preliminary data.</text>
</comment>
<evidence type="ECO:0000313" key="1">
    <source>
        <dbReference type="EMBL" id="MDO7908655.1"/>
    </source>
</evidence>
<dbReference type="EMBL" id="JAUQTB010000019">
    <property type="protein sequence ID" value="MDO7908655.1"/>
    <property type="molecule type" value="Genomic_DNA"/>
</dbReference>
<accession>A0ABT9CHC5</accession>
<name>A0ABT9CHC5_9BACL</name>
<dbReference type="RefSeq" id="WP_305025873.1">
    <property type="nucleotide sequence ID" value="NZ_JAUQTB010000019.1"/>
</dbReference>
<dbReference type="Proteomes" id="UP001240171">
    <property type="component" value="Unassembled WGS sequence"/>
</dbReference>
<sequence length="72" mass="8267">MITSTLQPSGTRTNGVVDDYFSKGFRKQEWLGGTVYKNYRSIDTDYRALQIVGFCVNGFLRISRALRLSLER</sequence>
<protein>
    <recommendedName>
        <fullName evidence="3">Transposase</fullName>
    </recommendedName>
</protein>
<keyword evidence="2" id="KW-1185">Reference proteome</keyword>